<evidence type="ECO:0000259" key="2">
    <source>
        <dbReference type="Pfam" id="PF23636"/>
    </source>
</evidence>
<feature type="transmembrane region" description="Helical" evidence="1">
    <location>
        <begin position="92"/>
        <end position="109"/>
    </location>
</feature>
<comment type="caution">
    <text evidence="3">The sequence shown here is derived from an EMBL/GenBank/DDBJ whole genome shotgun (WGS) entry which is preliminary data.</text>
</comment>
<dbReference type="InParanoid" id="A0A4R5CYT0"/>
<sequence>MFAGTMMIMIGAFQALEGLVAILDDDFYVSVSDYAFDLDSTAWGWAHLIIGVLVAVAGFFLFAGSPVAAGVAVALAGLSAIANFLFVPYYPFWSLLIVAINVFVMWAIVRSGVFQRP</sequence>
<feature type="domain" description="DUF7144" evidence="2">
    <location>
        <begin position="1"/>
        <end position="111"/>
    </location>
</feature>
<dbReference type="AlphaFoldDB" id="A0A4R5CYT0"/>
<name>A0A4R5CYT0_9ACTN</name>
<dbReference type="OrthoDB" id="4482242at2"/>
<evidence type="ECO:0000256" key="1">
    <source>
        <dbReference type="SAM" id="Phobius"/>
    </source>
</evidence>
<dbReference type="Pfam" id="PF23636">
    <property type="entry name" value="DUF7144"/>
    <property type="match status" value="1"/>
</dbReference>
<dbReference type="Proteomes" id="UP000294739">
    <property type="component" value="Unassembled WGS sequence"/>
</dbReference>
<protein>
    <recommendedName>
        <fullName evidence="2">DUF7144 domain-containing protein</fullName>
    </recommendedName>
</protein>
<gene>
    <name evidence="3" type="ORF">E1269_20965</name>
</gene>
<keyword evidence="1" id="KW-0812">Transmembrane</keyword>
<reference evidence="3 4" key="1">
    <citation type="submission" date="2019-03" db="EMBL/GenBank/DDBJ databases">
        <title>Draft genome sequences of novel Actinobacteria.</title>
        <authorList>
            <person name="Sahin N."/>
            <person name="Ay H."/>
            <person name="Saygin H."/>
        </authorList>
    </citation>
    <scope>NUCLEOTIDE SEQUENCE [LARGE SCALE GENOMIC DNA]</scope>
    <source>
        <strain evidence="3 4">5K138</strain>
    </source>
</reference>
<evidence type="ECO:0000313" key="4">
    <source>
        <dbReference type="Proteomes" id="UP000294739"/>
    </source>
</evidence>
<dbReference type="InterPro" id="IPR055568">
    <property type="entry name" value="DUF7144"/>
</dbReference>
<keyword evidence="1" id="KW-1133">Transmembrane helix</keyword>
<evidence type="ECO:0000313" key="3">
    <source>
        <dbReference type="EMBL" id="TDE03135.1"/>
    </source>
</evidence>
<keyword evidence="1" id="KW-0472">Membrane</keyword>
<feature type="transmembrane region" description="Helical" evidence="1">
    <location>
        <begin position="67"/>
        <end position="86"/>
    </location>
</feature>
<dbReference type="EMBL" id="SMKZ01000033">
    <property type="protein sequence ID" value="TDE03135.1"/>
    <property type="molecule type" value="Genomic_DNA"/>
</dbReference>
<accession>A0A4R5CYT0</accession>
<organism evidence="3 4">
    <name type="scientific">Jiangella asiatica</name>
    <dbReference type="NCBI Taxonomy" id="2530372"/>
    <lineage>
        <taxon>Bacteria</taxon>
        <taxon>Bacillati</taxon>
        <taxon>Actinomycetota</taxon>
        <taxon>Actinomycetes</taxon>
        <taxon>Jiangellales</taxon>
        <taxon>Jiangellaceae</taxon>
        <taxon>Jiangella</taxon>
    </lineage>
</organism>
<proteinExistence type="predicted"/>
<keyword evidence="4" id="KW-1185">Reference proteome</keyword>
<feature type="transmembrane region" description="Helical" evidence="1">
    <location>
        <begin position="42"/>
        <end position="62"/>
    </location>
</feature>